<dbReference type="SUPFAM" id="SSF51735">
    <property type="entry name" value="NAD(P)-binding Rossmann-fold domains"/>
    <property type="match status" value="1"/>
</dbReference>
<dbReference type="Gene3D" id="3.40.50.720">
    <property type="entry name" value="NAD(P)-binding Rossmann-like Domain"/>
    <property type="match status" value="1"/>
</dbReference>
<feature type="domain" description="NAD-dependent epimerase/dehydratase" evidence="3">
    <location>
        <begin position="21"/>
        <end position="250"/>
    </location>
</feature>
<evidence type="ECO:0000256" key="2">
    <source>
        <dbReference type="ARBA" id="ARBA00023027"/>
    </source>
</evidence>
<dbReference type="Gene3D" id="3.90.25.10">
    <property type="entry name" value="UDP-galactose 4-epimerase, domain 1"/>
    <property type="match status" value="1"/>
</dbReference>
<sequence length="374" mass="41956">MASFQDSPHHSSHWGGEGTKVLVTGGGGFIGAYLGKALKELGYYVVIADWKRHQFFEESEICDEFLQLDLRKLENCLRACEGCKMVFNLAADMGGMGFIESNQSVLVYNNTMLSSNVLEAARMKGAERYFYSSTACVYNEDLQLDPTNPGLREGDAWPAKPQDSYGLEKLYHEQMALTYGEDFPLVTRIARFHNVYGPMGTWKGGREKAPAAFCRKAICSTEVFEMWGDGEQTRSFMFIEDCVEGCLRIMFGDYDKPLNLGTEEMVSMNEFADIAMSFEGKNLKVHHIPGPQGVRGRNSNNDLIREKLGWAPEIAIAEGLRKTYFWIKAQVDSEREEGVDVTQYGCSRVVQQDTSIIEKLVTQENGATADDYNA</sequence>
<organism evidence="5">
    <name type="scientific">Phaeomonas parva</name>
    <dbReference type="NCBI Taxonomy" id="124430"/>
    <lineage>
        <taxon>Eukaryota</taxon>
        <taxon>Sar</taxon>
        <taxon>Stramenopiles</taxon>
        <taxon>Ochrophyta</taxon>
        <taxon>Pinguiophyceae</taxon>
        <taxon>Pinguiochrysidales</taxon>
        <taxon>Pinguiochrysidaceae</taxon>
        <taxon>Phaeomonas</taxon>
    </lineage>
</organism>
<protein>
    <recommendedName>
        <fullName evidence="3">NAD-dependent epimerase/dehydratase domain-containing protein</fullName>
    </recommendedName>
</protein>
<keyword evidence="2" id="KW-0520">NAD</keyword>
<proteinExistence type="inferred from homology"/>
<dbReference type="InterPro" id="IPR036291">
    <property type="entry name" value="NAD(P)-bd_dom_sf"/>
</dbReference>
<dbReference type="Pfam" id="PF01370">
    <property type="entry name" value="Epimerase"/>
    <property type="match status" value="1"/>
</dbReference>
<dbReference type="AlphaFoldDB" id="A0A6U4FV39"/>
<dbReference type="PANTHER" id="PTHR43574">
    <property type="entry name" value="EPIMERASE-RELATED"/>
    <property type="match status" value="1"/>
</dbReference>
<dbReference type="InterPro" id="IPR001509">
    <property type="entry name" value="Epimerase_deHydtase"/>
</dbReference>
<gene>
    <name evidence="4" type="ORF">PPAR1163_LOCUS12301</name>
    <name evidence="5" type="ORF">PPAR1163_LOCUS12309</name>
</gene>
<dbReference type="EMBL" id="HBGJ01019104">
    <property type="protein sequence ID" value="CAD9253934.1"/>
    <property type="molecule type" value="Transcribed_RNA"/>
</dbReference>
<evidence type="ECO:0000256" key="1">
    <source>
        <dbReference type="ARBA" id="ARBA00007637"/>
    </source>
</evidence>
<evidence type="ECO:0000313" key="4">
    <source>
        <dbReference type="EMBL" id="CAD9253934.1"/>
    </source>
</evidence>
<name>A0A6U4FV39_9STRA</name>
<evidence type="ECO:0000259" key="3">
    <source>
        <dbReference type="Pfam" id="PF01370"/>
    </source>
</evidence>
<accession>A0A6U4FV39</accession>
<reference evidence="5" key="1">
    <citation type="submission" date="2021-01" db="EMBL/GenBank/DDBJ databases">
        <authorList>
            <person name="Corre E."/>
            <person name="Pelletier E."/>
            <person name="Niang G."/>
            <person name="Scheremetjew M."/>
            <person name="Finn R."/>
            <person name="Kale V."/>
            <person name="Holt S."/>
            <person name="Cochrane G."/>
            <person name="Meng A."/>
            <person name="Brown T."/>
            <person name="Cohen L."/>
        </authorList>
    </citation>
    <scope>NUCLEOTIDE SEQUENCE</scope>
    <source>
        <strain evidence="5">CCMP2877</strain>
    </source>
</reference>
<evidence type="ECO:0000313" key="5">
    <source>
        <dbReference type="EMBL" id="CAD9253942.1"/>
    </source>
</evidence>
<comment type="similarity">
    <text evidence="1">Belongs to the NAD(P)-dependent epimerase/dehydratase family.</text>
</comment>
<dbReference type="EMBL" id="HBGJ01019112">
    <property type="protein sequence ID" value="CAD9253942.1"/>
    <property type="molecule type" value="Transcribed_RNA"/>
</dbReference>